<reference evidence="2 3" key="1">
    <citation type="submission" date="2024-05" db="EMBL/GenBank/DDBJ databases">
        <title>De novo assembly of an allotetraploid wild potato.</title>
        <authorList>
            <person name="Hosaka A.J."/>
        </authorList>
    </citation>
    <scope>NUCLEOTIDE SEQUENCE [LARGE SCALE GENOMIC DNA]</scope>
    <source>
        <tissue evidence="2">Young leaves</tissue>
    </source>
</reference>
<dbReference type="PANTHER" id="PTHR31639">
    <property type="entry name" value="F-BOX PROTEIN-LIKE"/>
    <property type="match status" value="1"/>
</dbReference>
<dbReference type="InterPro" id="IPR006566">
    <property type="entry name" value="FBD"/>
</dbReference>
<comment type="caution">
    <text evidence="2">The sequence shown here is derived from an EMBL/GenBank/DDBJ whole genome shotgun (WGS) entry which is preliminary data.</text>
</comment>
<accession>A0ABD2S4Z1</accession>
<keyword evidence="3" id="KW-1185">Reference proteome</keyword>
<evidence type="ECO:0000313" key="3">
    <source>
        <dbReference type="Proteomes" id="UP001627284"/>
    </source>
</evidence>
<dbReference type="Pfam" id="PF00646">
    <property type="entry name" value="F-box"/>
    <property type="match status" value="1"/>
</dbReference>
<dbReference type="AlphaFoldDB" id="A0ABD2S4Z1"/>
<dbReference type="PANTHER" id="PTHR31639:SF333">
    <property type="entry name" value="F-BOX DOMAIN, FBD DOMAIN, LEUCINE-RICH REPEAT DOMAIN, L DOMAIN-LIKE PROTEIN-RELATED"/>
    <property type="match status" value="1"/>
</dbReference>
<feature type="domain" description="FBD" evidence="1">
    <location>
        <begin position="354"/>
        <end position="426"/>
    </location>
</feature>
<organism evidence="2 3">
    <name type="scientific">Solanum stoloniferum</name>
    <dbReference type="NCBI Taxonomy" id="62892"/>
    <lineage>
        <taxon>Eukaryota</taxon>
        <taxon>Viridiplantae</taxon>
        <taxon>Streptophyta</taxon>
        <taxon>Embryophyta</taxon>
        <taxon>Tracheophyta</taxon>
        <taxon>Spermatophyta</taxon>
        <taxon>Magnoliopsida</taxon>
        <taxon>eudicotyledons</taxon>
        <taxon>Gunneridae</taxon>
        <taxon>Pentapetalae</taxon>
        <taxon>asterids</taxon>
        <taxon>lamiids</taxon>
        <taxon>Solanales</taxon>
        <taxon>Solanaceae</taxon>
        <taxon>Solanoideae</taxon>
        <taxon>Solaneae</taxon>
        <taxon>Solanum</taxon>
    </lineage>
</organism>
<protein>
    <recommendedName>
        <fullName evidence="1">FBD domain-containing protein</fullName>
    </recommendedName>
</protein>
<dbReference type="InterPro" id="IPR032675">
    <property type="entry name" value="LRR_dom_sf"/>
</dbReference>
<dbReference type="Gene3D" id="3.80.10.10">
    <property type="entry name" value="Ribonuclease Inhibitor"/>
    <property type="match status" value="1"/>
</dbReference>
<proteinExistence type="predicted"/>
<evidence type="ECO:0000313" key="2">
    <source>
        <dbReference type="EMBL" id="KAL3339229.1"/>
    </source>
</evidence>
<dbReference type="EMBL" id="JBJKTR010000016">
    <property type="protein sequence ID" value="KAL3339229.1"/>
    <property type="molecule type" value="Genomic_DNA"/>
</dbReference>
<evidence type="ECO:0000259" key="1">
    <source>
        <dbReference type="SMART" id="SM00579"/>
    </source>
</evidence>
<dbReference type="Proteomes" id="UP001627284">
    <property type="component" value="Unassembled WGS sequence"/>
</dbReference>
<sequence length="433" mass="49183">MTDAPSKRVAVEGKGKDIINALPRDVVNCILVLLPVHDAAKTSILSREWRYIWAPLPYLVLNDFFCQKLRAKSKYAFKETVDLILLQHIGDIVKFDLDVSGLQSSSYNVDIDRWMLYVTRNGVKELKLNMTEDSTYKLPSYIFNCPMLTHLKLFNCIFKLPNSFLGLQTLTILELEKITFVPAIEFYAINVPLLVKFSLVYCDGSQYLNIVFSSELKSLIVDESHYNLDPSNSFFKNCKKLSYLYLVIDHPIPADKRLTLEKLLSTPTLEILSLGQLVLELLNAGAVPKGLPFTLNCLWHLKLGINFNKLNQTSYTLELIKSSPNLRKLEIWDNTTVDIAEAVMKYLDTPACLDRTLNKLEIVTIYCFTHSKVVLSFVKLLFAHAPSLSTMSLKPEKASSSKEELNVAKKLMCLPRVSPKAKLFYHADEDLAD</sequence>
<dbReference type="SUPFAM" id="SSF52047">
    <property type="entry name" value="RNI-like"/>
    <property type="match status" value="1"/>
</dbReference>
<name>A0ABD2S4Z1_9SOLN</name>
<dbReference type="InterPro" id="IPR036047">
    <property type="entry name" value="F-box-like_dom_sf"/>
</dbReference>
<dbReference type="InterPro" id="IPR055411">
    <property type="entry name" value="LRR_FXL15/At3g58940/PEG3-like"/>
</dbReference>
<dbReference type="SMART" id="SM00579">
    <property type="entry name" value="FBD"/>
    <property type="match status" value="1"/>
</dbReference>
<dbReference type="SUPFAM" id="SSF81383">
    <property type="entry name" value="F-box domain"/>
    <property type="match status" value="1"/>
</dbReference>
<dbReference type="InterPro" id="IPR001810">
    <property type="entry name" value="F-box_dom"/>
</dbReference>
<dbReference type="Pfam" id="PF24758">
    <property type="entry name" value="LRR_At5g56370"/>
    <property type="match status" value="1"/>
</dbReference>
<gene>
    <name evidence="2" type="ORF">AABB24_028059</name>
</gene>